<feature type="modified residue" description="N6-(pyridoxal phosphate)lysine" evidence="5 6">
    <location>
        <position position="35"/>
    </location>
</feature>
<dbReference type="GO" id="GO:0005829">
    <property type="term" value="C:cytosol"/>
    <property type="evidence" value="ECO:0007669"/>
    <property type="project" value="TreeGrafter"/>
</dbReference>
<protein>
    <recommendedName>
        <fullName evidence="5">Alanine racemase</fullName>
        <ecNumber evidence="5">5.1.1.1</ecNumber>
    </recommendedName>
</protein>
<keyword evidence="3 5" id="KW-0663">Pyridoxal phosphate</keyword>
<comment type="catalytic activity">
    <reaction evidence="1 5">
        <text>L-alanine = D-alanine</text>
        <dbReference type="Rhea" id="RHEA:20249"/>
        <dbReference type="ChEBI" id="CHEBI:57416"/>
        <dbReference type="ChEBI" id="CHEBI:57972"/>
        <dbReference type="EC" id="5.1.1.1"/>
    </reaction>
</comment>
<reference evidence="9" key="2">
    <citation type="submission" date="2020-09" db="EMBL/GenBank/DDBJ databases">
        <authorList>
            <person name="Sun Q."/>
            <person name="Kim S."/>
        </authorList>
    </citation>
    <scope>NUCLEOTIDE SEQUENCE</scope>
    <source>
        <strain evidence="9">KCTC 22169</strain>
    </source>
</reference>
<gene>
    <name evidence="9" type="primary">dadX</name>
    <name evidence="9" type="ORF">GCM10007392_05820</name>
</gene>
<feature type="domain" description="Alanine racemase C-terminal" evidence="8">
    <location>
        <begin position="232"/>
        <end position="356"/>
    </location>
</feature>
<dbReference type="Proteomes" id="UP000626148">
    <property type="component" value="Unassembled WGS sequence"/>
</dbReference>
<evidence type="ECO:0000256" key="7">
    <source>
        <dbReference type="PIRSR" id="PIRSR600821-52"/>
    </source>
</evidence>
<dbReference type="InterPro" id="IPR029066">
    <property type="entry name" value="PLP-binding_barrel"/>
</dbReference>
<dbReference type="Pfam" id="PF01168">
    <property type="entry name" value="Ala_racemase_N"/>
    <property type="match status" value="1"/>
</dbReference>
<dbReference type="GO" id="GO:0008784">
    <property type="term" value="F:alanine racemase activity"/>
    <property type="evidence" value="ECO:0007669"/>
    <property type="project" value="UniProtKB-UniRule"/>
</dbReference>
<dbReference type="InterPro" id="IPR000821">
    <property type="entry name" value="Ala_racemase"/>
</dbReference>
<evidence type="ECO:0000256" key="4">
    <source>
        <dbReference type="ARBA" id="ARBA00023235"/>
    </source>
</evidence>
<dbReference type="PANTHER" id="PTHR30511:SF0">
    <property type="entry name" value="ALANINE RACEMASE, CATABOLIC-RELATED"/>
    <property type="match status" value="1"/>
</dbReference>
<dbReference type="PROSITE" id="PS00395">
    <property type="entry name" value="ALANINE_RACEMASE"/>
    <property type="match status" value="1"/>
</dbReference>
<feature type="active site" description="Proton acceptor; specific for L-alanine" evidence="5">
    <location>
        <position position="253"/>
    </location>
</feature>
<dbReference type="PANTHER" id="PTHR30511">
    <property type="entry name" value="ALANINE RACEMASE"/>
    <property type="match status" value="1"/>
</dbReference>
<dbReference type="EC" id="5.1.1.1" evidence="5"/>
<keyword evidence="10" id="KW-1185">Reference proteome</keyword>
<name>A0A918K0Z6_9GAMM</name>
<dbReference type="Pfam" id="PF00842">
    <property type="entry name" value="Ala_racemase_C"/>
    <property type="match status" value="1"/>
</dbReference>
<evidence type="ECO:0000313" key="10">
    <source>
        <dbReference type="Proteomes" id="UP000626148"/>
    </source>
</evidence>
<dbReference type="RefSeq" id="WP_189606969.1">
    <property type="nucleotide sequence ID" value="NZ_BMXR01000001.1"/>
</dbReference>
<comment type="pathway">
    <text evidence="5">Amino-acid biosynthesis; D-alanine biosynthesis; D-alanine from L-alanine: step 1/1.</text>
</comment>
<dbReference type="GO" id="GO:0030632">
    <property type="term" value="P:D-alanine biosynthetic process"/>
    <property type="evidence" value="ECO:0007669"/>
    <property type="project" value="UniProtKB-UniRule"/>
</dbReference>
<keyword evidence="4 5" id="KW-0413">Isomerase</keyword>
<dbReference type="InterPro" id="IPR001608">
    <property type="entry name" value="Ala_racemase_N"/>
</dbReference>
<dbReference type="InterPro" id="IPR011079">
    <property type="entry name" value="Ala_racemase_C"/>
</dbReference>
<dbReference type="PRINTS" id="PR00992">
    <property type="entry name" value="ALARACEMASE"/>
</dbReference>
<comment type="similarity">
    <text evidence="5">Belongs to the alanine racemase family.</text>
</comment>
<evidence type="ECO:0000313" key="9">
    <source>
        <dbReference type="EMBL" id="GGX41748.1"/>
    </source>
</evidence>
<feature type="binding site" evidence="5 7">
    <location>
        <position position="301"/>
    </location>
    <ligand>
        <name>substrate</name>
    </ligand>
</feature>
<evidence type="ECO:0000256" key="3">
    <source>
        <dbReference type="ARBA" id="ARBA00022898"/>
    </source>
</evidence>
<dbReference type="InterPro" id="IPR009006">
    <property type="entry name" value="Ala_racemase/Decarboxylase_C"/>
</dbReference>
<feature type="active site" description="Proton acceptor; specific for D-alanine" evidence="5">
    <location>
        <position position="35"/>
    </location>
</feature>
<reference evidence="9" key="1">
    <citation type="journal article" date="2014" name="Int. J. Syst. Evol. Microbiol.">
        <title>Complete genome sequence of Corynebacterium casei LMG S-19264T (=DSM 44701T), isolated from a smear-ripened cheese.</title>
        <authorList>
            <consortium name="US DOE Joint Genome Institute (JGI-PGF)"/>
            <person name="Walter F."/>
            <person name="Albersmeier A."/>
            <person name="Kalinowski J."/>
            <person name="Ruckert C."/>
        </authorList>
    </citation>
    <scope>NUCLEOTIDE SEQUENCE</scope>
    <source>
        <strain evidence="9">KCTC 22169</strain>
    </source>
</reference>
<dbReference type="GO" id="GO:0030170">
    <property type="term" value="F:pyridoxal phosphate binding"/>
    <property type="evidence" value="ECO:0007669"/>
    <property type="project" value="UniProtKB-UniRule"/>
</dbReference>
<evidence type="ECO:0000256" key="5">
    <source>
        <dbReference type="HAMAP-Rule" id="MF_01201"/>
    </source>
</evidence>
<dbReference type="SMART" id="SM01005">
    <property type="entry name" value="Ala_racemase_C"/>
    <property type="match status" value="1"/>
</dbReference>
<dbReference type="SUPFAM" id="SSF50621">
    <property type="entry name" value="Alanine racemase C-terminal domain-like"/>
    <property type="match status" value="1"/>
</dbReference>
<proteinExistence type="inferred from homology"/>
<dbReference type="EMBL" id="BMXR01000001">
    <property type="protein sequence ID" value="GGX41748.1"/>
    <property type="molecule type" value="Genomic_DNA"/>
</dbReference>
<dbReference type="HAMAP" id="MF_01201">
    <property type="entry name" value="Ala_racemase"/>
    <property type="match status" value="1"/>
</dbReference>
<evidence type="ECO:0000256" key="2">
    <source>
        <dbReference type="ARBA" id="ARBA00001933"/>
    </source>
</evidence>
<comment type="cofactor">
    <cofactor evidence="2 5 6">
        <name>pyridoxal 5'-phosphate</name>
        <dbReference type="ChEBI" id="CHEBI:597326"/>
    </cofactor>
</comment>
<dbReference type="SUPFAM" id="SSF51419">
    <property type="entry name" value="PLP-binding barrel"/>
    <property type="match status" value="1"/>
</dbReference>
<dbReference type="CDD" id="cd06827">
    <property type="entry name" value="PLPDE_III_AR_proteobact"/>
    <property type="match status" value="1"/>
</dbReference>
<dbReference type="Gene3D" id="3.20.20.10">
    <property type="entry name" value="Alanine racemase"/>
    <property type="match status" value="1"/>
</dbReference>
<organism evidence="9 10">
    <name type="scientific">Saccharospirillum salsuginis</name>
    <dbReference type="NCBI Taxonomy" id="418750"/>
    <lineage>
        <taxon>Bacteria</taxon>
        <taxon>Pseudomonadati</taxon>
        <taxon>Pseudomonadota</taxon>
        <taxon>Gammaproteobacteria</taxon>
        <taxon>Oceanospirillales</taxon>
        <taxon>Saccharospirillaceae</taxon>
        <taxon>Saccharospirillum</taxon>
    </lineage>
</organism>
<feature type="binding site" evidence="5 7">
    <location>
        <position position="131"/>
    </location>
    <ligand>
        <name>substrate</name>
    </ligand>
</feature>
<evidence type="ECO:0000259" key="8">
    <source>
        <dbReference type="SMART" id="SM01005"/>
    </source>
</evidence>
<evidence type="ECO:0000256" key="6">
    <source>
        <dbReference type="PIRSR" id="PIRSR600821-50"/>
    </source>
</evidence>
<dbReference type="NCBIfam" id="TIGR00492">
    <property type="entry name" value="alr"/>
    <property type="match status" value="1"/>
</dbReference>
<dbReference type="FunFam" id="3.20.20.10:FF:000002">
    <property type="entry name" value="Alanine racemase"/>
    <property type="match status" value="1"/>
</dbReference>
<comment type="function">
    <text evidence="5">Catalyzes the interconversion of L-alanine and D-alanine. May also act on other amino acids.</text>
</comment>
<sequence length="357" mass="38975">MARPARARIDLDAIRHNARLAQTLAPDSQLMAIVKGNAYGHGAVPVARALADQVDGFGVACIEEARELRDAGIHNRLLLLEGFFTADELDEIDRLRLDVTVHSDYQCHAIEQANLSEPIAVWLKVNTGMNRLGFAPEDIPGLIQRLDRSRLVSERILITHLAQADNPGASTTKDQLARLEKLMDQCSNLPLSIANSPGVLGWPATHANWIRPGMMLFGANPIADTQPGLKAAMTLESAVIAERRIEPGDTLGYGDHYRANRPMRIGVVALGYADGFPRHAPNGLPVQIDGHDSVLVGRVSMDMLTVDLTDLPDARVGSRVEFWGSNVPIETIALECGTIPYELVSQITARVTRTYSY</sequence>
<evidence type="ECO:0000256" key="1">
    <source>
        <dbReference type="ARBA" id="ARBA00000316"/>
    </source>
</evidence>
<accession>A0A918K0Z6</accession>
<dbReference type="AlphaFoldDB" id="A0A918K0Z6"/>
<comment type="caution">
    <text evidence="9">The sequence shown here is derived from an EMBL/GenBank/DDBJ whole genome shotgun (WGS) entry which is preliminary data.</text>
</comment>
<dbReference type="Gene3D" id="2.40.37.10">
    <property type="entry name" value="Lyase, Ornithine Decarboxylase, Chain A, domain 1"/>
    <property type="match status" value="1"/>
</dbReference>
<dbReference type="InterPro" id="IPR020622">
    <property type="entry name" value="Ala_racemase_pyridoxalP-BS"/>
</dbReference>